<feature type="region of interest" description="Disordered" evidence="1">
    <location>
        <begin position="1"/>
        <end position="36"/>
    </location>
</feature>
<feature type="compositionally biased region" description="Basic and acidic residues" evidence="1">
    <location>
        <begin position="185"/>
        <end position="195"/>
    </location>
</feature>
<sequence length="211" mass="21636">MKGKVTAAGLGGGGPEGPADPGAPSARAAKPKEDPGVAAVGCVSAVERPDGLEGISEAPPQLEEGRGVVPEDGSPSADLARRLSIPRRKAKAVLDEGVDDTEPALDLTSALSPVGGGGPPGGDGTSSVSELASRARGFGVGNPAKRPRLKIEARGFAAGRLCPGITRRETEKRKGGYKRSARMQEPGRRPLERKLRSTHRMTRAGAPKGKD</sequence>
<feature type="region of interest" description="Disordered" evidence="1">
    <location>
        <begin position="48"/>
        <end position="129"/>
    </location>
</feature>
<evidence type="ECO:0000313" key="3">
    <source>
        <dbReference type="Proteomes" id="UP000604046"/>
    </source>
</evidence>
<evidence type="ECO:0000256" key="1">
    <source>
        <dbReference type="SAM" id="MobiDB-lite"/>
    </source>
</evidence>
<protein>
    <submittedName>
        <fullName evidence="2">Uncharacterized protein</fullName>
    </submittedName>
</protein>
<feature type="compositionally biased region" description="Gly residues" evidence="1">
    <location>
        <begin position="114"/>
        <end position="124"/>
    </location>
</feature>
<organism evidence="2 3">
    <name type="scientific">Symbiodinium natans</name>
    <dbReference type="NCBI Taxonomy" id="878477"/>
    <lineage>
        <taxon>Eukaryota</taxon>
        <taxon>Sar</taxon>
        <taxon>Alveolata</taxon>
        <taxon>Dinophyceae</taxon>
        <taxon>Suessiales</taxon>
        <taxon>Symbiodiniaceae</taxon>
        <taxon>Symbiodinium</taxon>
    </lineage>
</organism>
<gene>
    <name evidence="2" type="ORF">SNAT2548_LOCUS35209</name>
</gene>
<proteinExistence type="predicted"/>
<comment type="caution">
    <text evidence="2">The sequence shown here is derived from an EMBL/GenBank/DDBJ whole genome shotgun (WGS) entry which is preliminary data.</text>
</comment>
<accession>A0A812VFE6</accession>
<evidence type="ECO:0000313" key="2">
    <source>
        <dbReference type="EMBL" id="CAE7619507.1"/>
    </source>
</evidence>
<dbReference type="Proteomes" id="UP000604046">
    <property type="component" value="Unassembled WGS sequence"/>
</dbReference>
<reference evidence="2" key="1">
    <citation type="submission" date="2021-02" db="EMBL/GenBank/DDBJ databases">
        <authorList>
            <person name="Dougan E. K."/>
            <person name="Rhodes N."/>
            <person name="Thang M."/>
            <person name="Chan C."/>
        </authorList>
    </citation>
    <scope>NUCLEOTIDE SEQUENCE</scope>
</reference>
<feature type="region of interest" description="Disordered" evidence="1">
    <location>
        <begin position="160"/>
        <end position="211"/>
    </location>
</feature>
<name>A0A812VFE6_9DINO</name>
<dbReference type="AlphaFoldDB" id="A0A812VFE6"/>
<keyword evidence="3" id="KW-1185">Reference proteome</keyword>
<dbReference type="EMBL" id="CAJNDS010002852">
    <property type="protein sequence ID" value="CAE7619507.1"/>
    <property type="molecule type" value="Genomic_DNA"/>
</dbReference>